<evidence type="ECO:0000256" key="1">
    <source>
        <dbReference type="SAM" id="Coils"/>
    </source>
</evidence>
<evidence type="ECO:0000313" key="3">
    <source>
        <dbReference type="Proteomes" id="UP000019763"/>
    </source>
</evidence>
<proteinExistence type="predicted"/>
<name>A0A023B6G8_GRENI</name>
<accession>A0A023B6G8</accession>
<comment type="caution">
    <text evidence="2">The sequence shown here is derived from an EMBL/GenBank/DDBJ whole genome shotgun (WGS) entry which is preliminary data.</text>
</comment>
<dbReference type="VEuPathDB" id="CryptoDB:GNI_080050"/>
<dbReference type="Proteomes" id="UP000019763">
    <property type="component" value="Unassembled WGS sequence"/>
</dbReference>
<organism evidence="2 3">
    <name type="scientific">Gregarina niphandrodes</name>
    <name type="common">Septate eugregarine</name>
    <dbReference type="NCBI Taxonomy" id="110365"/>
    <lineage>
        <taxon>Eukaryota</taxon>
        <taxon>Sar</taxon>
        <taxon>Alveolata</taxon>
        <taxon>Apicomplexa</taxon>
        <taxon>Conoidasida</taxon>
        <taxon>Gregarinasina</taxon>
        <taxon>Eugregarinorida</taxon>
        <taxon>Gregarinidae</taxon>
        <taxon>Gregarina</taxon>
    </lineage>
</organism>
<feature type="non-terminal residue" evidence="2">
    <location>
        <position position="523"/>
    </location>
</feature>
<dbReference type="AlphaFoldDB" id="A0A023B6G8"/>
<dbReference type="EMBL" id="AFNH02000599">
    <property type="protein sequence ID" value="EZG66529.1"/>
    <property type="molecule type" value="Genomic_DNA"/>
</dbReference>
<protein>
    <submittedName>
        <fullName evidence="2">Uncharacterized protein</fullName>
    </submittedName>
</protein>
<reference evidence="2" key="1">
    <citation type="submission" date="2013-12" db="EMBL/GenBank/DDBJ databases">
        <authorList>
            <person name="Omoto C.K."/>
            <person name="Sibley D."/>
            <person name="Venepally P."/>
            <person name="Hadjithomas M."/>
            <person name="Karamycheva S."/>
            <person name="Brunk B."/>
            <person name="Roos D."/>
            <person name="Caler E."/>
            <person name="Lorenzi H."/>
        </authorList>
    </citation>
    <scope>NUCLEOTIDE SEQUENCE</scope>
</reference>
<feature type="coiled-coil region" evidence="1">
    <location>
        <begin position="442"/>
        <end position="473"/>
    </location>
</feature>
<gene>
    <name evidence="2" type="ORF">GNI_080050</name>
</gene>
<dbReference type="RefSeq" id="XP_011130623.1">
    <property type="nucleotide sequence ID" value="XM_011132321.1"/>
</dbReference>
<keyword evidence="3" id="KW-1185">Reference proteome</keyword>
<keyword evidence="1" id="KW-0175">Coiled coil</keyword>
<dbReference type="GeneID" id="22912910"/>
<sequence>MVLQEALVSLLGPFTVSESVTVSSGAASCSQLVDRCYVNQSSHTPQYATAPVSCYLQVPANQQVPVQQTPPTQQVPVQQVPMQQVPMQQMPPQRVPVQQVPVHQVPVQQLPPPQQVPIQKIPVQQVPPQQVPIQQVPMQPVPIVQQVPVVKPVPLVQPKLEQISSSSNEHAAMNRNIQYVDRKATDAYSIAEHAHQMAEQLTEAERGNKEVVAKISHRLDGFARVDQSQQEQIDRITGLSVRVDSQVKDIAVHGKQNQNEIGILKAKVASLVEQLDRQNDPAEVRAKINDINARIESLAKRDEIQQGEIHGVSVKVGDLAEREAKIHGEFKERIQRLLECNLKQENQIKGLAGDERRSQDEIQLLKAKVASLVEHIESQGDQADVPMKIDEIMEQIERLAKRDEVQQTEIRGLADREAKLHNELNARVQRLFEWDQKQDNQIKDLASHEKKSQEEIEILKAKVESLVEHLEAQDDPTGMQMKVDDIMEQIEKLAKRDEVQQTEIHGLADSEAKLHNELNECVQ</sequence>
<evidence type="ECO:0000313" key="2">
    <source>
        <dbReference type="EMBL" id="EZG66529.1"/>
    </source>
</evidence>